<dbReference type="EMBL" id="JAVRHL010000004">
    <property type="protein sequence ID" value="MDT0684301.1"/>
    <property type="molecule type" value="Genomic_DNA"/>
</dbReference>
<dbReference type="InterPro" id="IPR050109">
    <property type="entry name" value="HTH-type_TetR-like_transc_reg"/>
</dbReference>
<keyword evidence="5" id="KW-1185">Reference proteome</keyword>
<dbReference type="Pfam" id="PF00440">
    <property type="entry name" value="TetR_N"/>
    <property type="match status" value="1"/>
</dbReference>
<gene>
    <name evidence="4" type="ORF">RM543_16585</name>
</gene>
<evidence type="ECO:0000259" key="3">
    <source>
        <dbReference type="PROSITE" id="PS50977"/>
    </source>
</evidence>
<dbReference type="Proteomes" id="UP001265259">
    <property type="component" value="Unassembled WGS sequence"/>
</dbReference>
<protein>
    <submittedName>
        <fullName evidence="4">Helix-turn-helix domain-containing protein</fullName>
    </submittedName>
</protein>
<keyword evidence="1 2" id="KW-0238">DNA-binding</keyword>
<dbReference type="PANTHER" id="PTHR30055:SF146">
    <property type="entry name" value="HTH-TYPE TRANSCRIPTIONAL DUAL REGULATOR CECR"/>
    <property type="match status" value="1"/>
</dbReference>
<feature type="domain" description="HTH tetR-type" evidence="3">
    <location>
        <begin position="18"/>
        <end position="78"/>
    </location>
</feature>
<feature type="DNA-binding region" description="H-T-H motif" evidence="2">
    <location>
        <begin position="41"/>
        <end position="60"/>
    </location>
</feature>
<dbReference type="PRINTS" id="PR00455">
    <property type="entry name" value="HTHTETR"/>
</dbReference>
<organism evidence="4 5">
    <name type="scientific">Tropicimonas omnivorans</name>
    <dbReference type="NCBI Taxonomy" id="3075590"/>
    <lineage>
        <taxon>Bacteria</taxon>
        <taxon>Pseudomonadati</taxon>
        <taxon>Pseudomonadota</taxon>
        <taxon>Alphaproteobacteria</taxon>
        <taxon>Rhodobacterales</taxon>
        <taxon>Roseobacteraceae</taxon>
        <taxon>Tropicimonas</taxon>
    </lineage>
</organism>
<proteinExistence type="predicted"/>
<dbReference type="PROSITE" id="PS01081">
    <property type="entry name" value="HTH_TETR_1"/>
    <property type="match status" value="1"/>
</dbReference>
<sequence>MSIKRHVRPGRPTADEAERIGEAVLLEARSLFVANGYDRTSMDQLAARSGVSKRTIYTRFESKADLFSTVVRQLGDATLTALESTEVPEGTPFEVLHALGAELTAFARDRDIIAMERMTMDMARDLPELLKIRREQSRRIIAVVVHRLTHILVSPSMTPEQLERDASIFLSLTLIPTLHLAMTNQSGEPAASEDHLSRAVQIFVDGYL</sequence>
<dbReference type="RefSeq" id="WP_311693660.1">
    <property type="nucleotide sequence ID" value="NZ_JAVRHL010000004.1"/>
</dbReference>
<dbReference type="SUPFAM" id="SSF46689">
    <property type="entry name" value="Homeodomain-like"/>
    <property type="match status" value="1"/>
</dbReference>
<evidence type="ECO:0000313" key="4">
    <source>
        <dbReference type="EMBL" id="MDT0684301.1"/>
    </source>
</evidence>
<evidence type="ECO:0000256" key="1">
    <source>
        <dbReference type="ARBA" id="ARBA00023125"/>
    </source>
</evidence>
<dbReference type="InterPro" id="IPR023772">
    <property type="entry name" value="DNA-bd_HTH_TetR-type_CS"/>
</dbReference>
<dbReference type="InterPro" id="IPR009057">
    <property type="entry name" value="Homeodomain-like_sf"/>
</dbReference>
<dbReference type="InterPro" id="IPR001647">
    <property type="entry name" value="HTH_TetR"/>
</dbReference>
<evidence type="ECO:0000256" key="2">
    <source>
        <dbReference type="PROSITE-ProRule" id="PRU00335"/>
    </source>
</evidence>
<evidence type="ECO:0000313" key="5">
    <source>
        <dbReference type="Proteomes" id="UP001265259"/>
    </source>
</evidence>
<dbReference type="Gene3D" id="1.10.357.10">
    <property type="entry name" value="Tetracycline Repressor, domain 2"/>
    <property type="match status" value="1"/>
</dbReference>
<reference evidence="4 5" key="1">
    <citation type="submission" date="2023-09" db="EMBL/GenBank/DDBJ databases">
        <authorList>
            <person name="Rey-Velasco X."/>
        </authorList>
    </citation>
    <scope>NUCLEOTIDE SEQUENCE [LARGE SCALE GENOMIC DNA]</scope>
    <source>
        <strain evidence="4 5">F158</strain>
    </source>
</reference>
<name>A0ABU3DKR0_9RHOB</name>
<comment type="caution">
    <text evidence="4">The sequence shown here is derived from an EMBL/GenBank/DDBJ whole genome shotgun (WGS) entry which is preliminary data.</text>
</comment>
<dbReference type="PANTHER" id="PTHR30055">
    <property type="entry name" value="HTH-TYPE TRANSCRIPTIONAL REGULATOR RUTR"/>
    <property type="match status" value="1"/>
</dbReference>
<dbReference type="PROSITE" id="PS50977">
    <property type="entry name" value="HTH_TETR_2"/>
    <property type="match status" value="1"/>
</dbReference>
<accession>A0ABU3DKR0</accession>